<dbReference type="SMART" id="SM00220">
    <property type="entry name" value="S_TKc"/>
    <property type="match status" value="1"/>
</dbReference>
<dbReference type="GO" id="GO:0005524">
    <property type="term" value="F:ATP binding"/>
    <property type="evidence" value="ECO:0007669"/>
    <property type="project" value="UniProtKB-KW"/>
</dbReference>
<keyword evidence="5 7" id="KW-0067">ATP-binding</keyword>
<dbReference type="PROSITE" id="PS00108">
    <property type="entry name" value="PROTEIN_KINASE_ST"/>
    <property type="match status" value="1"/>
</dbReference>
<keyword evidence="3 7" id="KW-0547">Nucleotide-binding</keyword>
<proteinExistence type="predicted"/>
<feature type="binding site" evidence="7">
    <location>
        <position position="155"/>
    </location>
    <ligand>
        <name>ATP</name>
        <dbReference type="ChEBI" id="CHEBI:30616"/>
    </ligand>
</feature>
<keyword evidence="2" id="KW-0808">Transferase</keyword>
<dbReference type="InterPro" id="IPR011009">
    <property type="entry name" value="Kinase-like_dom_sf"/>
</dbReference>
<keyword evidence="1" id="KW-0723">Serine/threonine-protein kinase</keyword>
<evidence type="ECO:0000256" key="7">
    <source>
        <dbReference type="PIRSR" id="PIRSR630616-2"/>
    </source>
</evidence>
<feature type="active site" description="Proton acceptor" evidence="6">
    <location>
        <position position="136"/>
    </location>
</feature>
<feature type="cross-link" description="Glycyl lysine isopeptide (Lys-Gly) (interchain with G-Cter in SUMO2)" evidence="8">
    <location>
        <position position="138"/>
    </location>
</feature>
<sequence length="319" mass="34996">MQGRIVGKRYRIIKQINSGATAVVYAAEDIEATDRTPVALKVMNAENGRMIVSTSAVRREIEYASTLRHPHVVQLLDVFAERERIVIVWELIQGPDLLDLLNECGGKLSEMQAAFYFEQLLQAVDFLHATGLCHRDLKPENCMVDRATQQLKLIDFGLSKHLESAKTLGVGTLDYMCPEMLAETVRRSALDPPGHYDPKAVDVWGLGVILYLMVTGEFPFQDNAHPESAAHTLRNIMAGRMQAIPPGISRECALLITSALESNPAHRVTLEEMLHCPWLGAMAERFRAQLEATQASLVDAGTSMGLVEGSSVEGSSAGG</sequence>
<evidence type="ECO:0000256" key="4">
    <source>
        <dbReference type="ARBA" id="ARBA00022777"/>
    </source>
</evidence>
<keyword evidence="11" id="KW-1185">Reference proteome</keyword>
<evidence type="ECO:0000256" key="1">
    <source>
        <dbReference type="ARBA" id="ARBA00022527"/>
    </source>
</evidence>
<dbReference type="EMBL" id="JALJOR010000008">
    <property type="protein sequence ID" value="KAK9813158.1"/>
    <property type="molecule type" value="Genomic_DNA"/>
</dbReference>
<comment type="caution">
    <text evidence="10">The sequence shown here is derived from an EMBL/GenBank/DDBJ whole genome shotgun (WGS) entry which is preliminary data.</text>
</comment>
<dbReference type="FunFam" id="1.10.510.10:FF:000571">
    <property type="entry name" value="Maternal embryonic leucine zipper kinase"/>
    <property type="match status" value="1"/>
</dbReference>
<feature type="domain" description="Protein kinase" evidence="9">
    <location>
        <begin position="10"/>
        <end position="279"/>
    </location>
</feature>
<dbReference type="Pfam" id="PF00069">
    <property type="entry name" value="Pkinase"/>
    <property type="match status" value="1"/>
</dbReference>
<feature type="binding site" evidence="7">
    <location>
        <position position="41"/>
    </location>
    <ligand>
        <name>ATP</name>
        <dbReference type="ChEBI" id="CHEBI:30616"/>
    </ligand>
</feature>
<evidence type="ECO:0000256" key="2">
    <source>
        <dbReference type="ARBA" id="ARBA00022679"/>
    </source>
</evidence>
<evidence type="ECO:0000256" key="8">
    <source>
        <dbReference type="PIRSR" id="PIRSR630616-3"/>
    </source>
</evidence>
<keyword evidence="4" id="KW-0418">Kinase</keyword>
<organism evidence="10 11">
    <name type="scientific">[Myrmecia] bisecta</name>
    <dbReference type="NCBI Taxonomy" id="41462"/>
    <lineage>
        <taxon>Eukaryota</taxon>
        <taxon>Viridiplantae</taxon>
        <taxon>Chlorophyta</taxon>
        <taxon>core chlorophytes</taxon>
        <taxon>Trebouxiophyceae</taxon>
        <taxon>Trebouxiales</taxon>
        <taxon>Trebouxiaceae</taxon>
        <taxon>Myrmecia</taxon>
    </lineage>
</organism>
<dbReference type="Gene3D" id="1.10.510.10">
    <property type="entry name" value="Transferase(Phosphotransferase) domain 1"/>
    <property type="match status" value="1"/>
</dbReference>
<feature type="binding site" evidence="7">
    <location>
        <begin position="140"/>
        <end position="141"/>
    </location>
    <ligand>
        <name>ATP</name>
        <dbReference type="ChEBI" id="CHEBI:30616"/>
    </ligand>
</feature>
<evidence type="ECO:0000259" key="9">
    <source>
        <dbReference type="PROSITE" id="PS50011"/>
    </source>
</evidence>
<dbReference type="GO" id="GO:0004674">
    <property type="term" value="F:protein serine/threonine kinase activity"/>
    <property type="evidence" value="ECO:0007669"/>
    <property type="project" value="UniProtKB-KW"/>
</dbReference>
<dbReference type="InterPro" id="IPR000719">
    <property type="entry name" value="Prot_kinase_dom"/>
</dbReference>
<dbReference type="InterPro" id="IPR008271">
    <property type="entry name" value="Ser/Thr_kinase_AS"/>
</dbReference>
<dbReference type="PANTHER" id="PTHR24350">
    <property type="entry name" value="SERINE/THREONINE-PROTEIN KINASE IAL-RELATED"/>
    <property type="match status" value="1"/>
</dbReference>
<evidence type="ECO:0000256" key="3">
    <source>
        <dbReference type="ARBA" id="ARBA00022741"/>
    </source>
</evidence>
<protein>
    <recommendedName>
        <fullName evidence="9">Protein kinase domain-containing protein</fullName>
    </recommendedName>
</protein>
<evidence type="ECO:0000256" key="5">
    <source>
        <dbReference type="ARBA" id="ARBA00022840"/>
    </source>
</evidence>
<gene>
    <name evidence="10" type="ORF">WJX72_009961</name>
</gene>
<accession>A0AAW1PY80</accession>
<name>A0AAW1PY80_9CHLO</name>
<dbReference type="Proteomes" id="UP001489004">
    <property type="component" value="Unassembled WGS sequence"/>
</dbReference>
<evidence type="ECO:0000313" key="11">
    <source>
        <dbReference type="Proteomes" id="UP001489004"/>
    </source>
</evidence>
<dbReference type="PROSITE" id="PS50011">
    <property type="entry name" value="PROTEIN_KINASE_DOM"/>
    <property type="match status" value="1"/>
</dbReference>
<dbReference type="SUPFAM" id="SSF56112">
    <property type="entry name" value="Protein kinase-like (PK-like)"/>
    <property type="match status" value="1"/>
</dbReference>
<dbReference type="InterPro" id="IPR030616">
    <property type="entry name" value="Aur-like"/>
</dbReference>
<reference evidence="10 11" key="1">
    <citation type="journal article" date="2024" name="Nat. Commun.">
        <title>Phylogenomics reveals the evolutionary origins of lichenization in chlorophyte algae.</title>
        <authorList>
            <person name="Puginier C."/>
            <person name="Libourel C."/>
            <person name="Otte J."/>
            <person name="Skaloud P."/>
            <person name="Haon M."/>
            <person name="Grisel S."/>
            <person name="Petersen M."/>
            <person name="Berrin J.G."/>
            <person name="Delaux P.M."/>
            <person name="Dal Grande F."/>
            <person name="Keller J."/>
        </authorList>
    </citation>
    <scope>NUCLEOTIDE SEQUENCE [LARGE SCALE GENOMIC DNA]</scope>
    <source>
        <strain evidence="10 11">SAG 2043</strain>
    </source>
</reference>
<evidence type="ECO:0000313" key="10">
    <source>
        <dbReference type="EMBL" id="KAK9813158.1"/>
    </source>
</evidence>
<dbReference type="AlphaFoldDB" id="A0AAW1PY80"/>
<evidence type="ECO:0000256" key="6">
    <source>
        <dbReference type="PIRSR" id="PIRSR630616-1"/>
    </source>
</evidence>